<feature type="domain" description="Bacterial bifunctional deaminase-reductase C-terminal" evidence="1">
    <location>
        <begin position="5"/>
        <end position="189"/>
    </location>
</feature>
<proteinExistence type="predicted"/>
<dbReference type="EMBL" id="FNKX01000002">
    <property type="protein sequence ID" value="SDR50329.1"/>
    <property type="molecule type" value="Genomic_DNA"/>
</dbReference>
<sequence length="205" mass="22447">MRKHIVSMFLSLDGVAQSPGAPEEDASGDFRLGGWIVPYADEAVGASVHHLLAQPFELLLGRCTYDIFASYWPYVPADSRNRDMADQFNQVRKHVATHRSDTLGWHNSHALKGDLADAIRALKLQDGADLLTFGSGDMVRQLLAAGLVDELQLLIYPVMLGHGKRLFGNDAQASAFRLAHATSTPGGVLITRYTRNGEVRTGTFE</sequence>
<dbReference type="Pfam" id="PF01872">
    <property type="entry name" value="RibD_C"/>
    <property type="match status" value="1"/>
</dbReference>
<dbReference type="InterPro" id="IPR024072">
    <property type="entry name" value="DHFR-like_dom_sf"/>
</dbReference>
<dbReference type="PANTHER" id="PTHR38011">
    <property type="entry name" value="DIHYDROFOLATE REDUCTASE FAMILY PROTEIN (AFU_ORTHOLOGUE AFUA_8G06820)"/>
    <property type="match status" value="1"/>
</dbReference>
<dbReference type="SUPFAM" id="SSF53597">
    <property type="entry name" value="Dihydrofolate reductase-like"/>
    <property type="match status" value="1"/>
</dbReference>
<dbReference type="STRING" id="157910.SAMN05445850_5039"/>
<dbReference type="GO" id="GO:0009231">
    <property type="term" value="P:riboflavin biosynthetic process"/>
    <property type="evidence" value="ECO:0007669"/>
    <property type="project" value="InterPro"/>
</dbReference>
<dbReference type="GO" id="GO:0008703">
    <property type="term" value="F:5-amino-6-(5-phosphoribosylamino)uracil reductase activity"/>
    <property type="evidence" value="ECO:0007669"/>
    <property type="project" value="InterPro"/>
</dbReference>
<organism evidence="2 3">
    <name type="scientific">Paraburkholderia tuberum</name>
    <dbReference type="NCBI Taxonomy" id="157910"/>
    <lineage>
        <taxon>Bacteria</taxon>
        <taxon>Pseudomonadati</taxon>
        <taxon>Pseudomonadota</taxon>
        <taxon>Betaproteobacteria</taxon>
        <taxon>Burkholderiales</taxon>
        <taxon>Burkholderiaceae</taxon>
        <taxon>Paraburkholderia</taxon>
    </lineage>
</organism>
<dbReference type="RefSeq" id="WP_090807795.1">
    <property type="nucleotide sequence ID" value="NZ_FNKX01000002.1"/>
</dbReference>
<dbReference type="PANTHER" id="PTHR38011:SF2">
    <property type="entry name" value="BIFUNCTIONAL DEAMINASE-REDUCTASE DOMAIN PROTEIN"/>
    <property type="match status" value="1"/>
</dbReference>
<keyword evidence="3" id="KW-1185">Reference proteome</keyword>
<dbReference type="InterPro" id="IPR002734">
    <property type="entry name" value="RibDG_C"/>
</dbReference>
<dbReference type="InterPro" id="IPR050765">
    <property type="entry name" value="Riboflavin_Biosynth_HTPR"/>
</dbReference>
<name>A0A1H1JKT5_9BURK</name>
<evidence type="ECO:0000313" key="3">
    <source>
        <dbReference type="Proteomes" id="UP000199365"/>
    </source>
</evidence>
<evidence type="ECO:0000313" key="2">
    <source>
        <dbReference type="EMBL" id="SDR50329.1"/>
    </source>
</evidence>
<accession>A0A1H1JKT5</accession>
<dbReference type="Gene3D" id="3.40.430.10">
    <property type="entry name" value="Dihydrofolate Reductase, subunit A"/>
    <property type="match status" value="1"/>
</dbReference>
<evidence type="ECO:0000259" key="1">
    <source>
        <dbReference type="Pfam" id="PF01872"/>
    </source>
</evidence>
<protein>
    <submittedName>
        <fullName evidence="2">RibD C-terminal domain-containing protein</fullName>
    </submittedName>
</protein>
<dbReference type="AlphaFoldDB" id="A0A1H1JKT5"/>
<reference evidence="3" key="1">
    <citation type="submission" date="2016-10" db="EMBL/GenBank/DDBJ databases">
        <authorList>
            <person name="Varghese N."/>
            <person name="Submissions S."/>
        </authorList>
    </citation>
    <scope>NUCLEOTIDE SEQUENCE [LARGE SCALE GENOMIC DNA]</scope>
    <source>
        <strain evidence="3">DUS833</strain>
    </source>
</reference>
<dbReference type="Proteomes" id="UP000199365">
    <property type="component" value="Unassembled WGS sequence"/>
</dbReference>
<gene>
    <name evidence="2" type="ORF">SAMN05445850_5039</name>
</gene>